<reference evidence="7" key="1">
    <citation type="submission" date="2023-02" db="EMBL/GenBank/DDBJ databases">
        <title>Genome of toxic invasive species Heracleum sosnowskyi carries increased number of genes despite the absence of recent whole-genome duplications.</title>
        <authorList>
            <person name="Schelkunov M."/>
            <person name="Shtratnikova V."/>
            <person name="Makarenko M."/>
            <person name="Klepikova A."/>
            <person name="Omelchenko D."/>
            <person name="Novikova G."/>
            <person name="Obukhova E."/>
            <person name="Bogdanov V."/>
            <person name="Penin A."/>
            <person name="Logacheva M."/>
        </authorList>
    </citation>
    <scope>NUCLEOTIDE SEQUENCE</scope>
    <source>
        <strain evidence="7">Hsosn_3</strain>
        <tissue evidence="7">Leaf</tissue>
    </source>
</reference>
<dbReference type="Gene3D" id="4.10.280.10">
    <property type="entry name" value="Helix-loop-helix DNA-binding domain"/>
    <property type="match status" value="1"/>
</dbReference>
<dbReference type="PANTHER" id="PTHR12565">
    <property type="entry name" value="STEROL REGULATORY ELEMENT-BINDING PROTEIN"/>
    <property type="match status" value="1"/>
</dbReference>
<dbReference type="Pfam" id="PF00010">
    <property type="entry name" value="HLH"/>
    <property type="match status" value="1"/>
</dbReference>
<accession>A0AAD8IRY3</accession>
<dbReference type="AlphaFoldDB" id="A0AAD8IRY3"/>
<dbReference type="GO" id="GO:0005634">
    <property type="term" value="C:nucleus"/>
    <property type="evidence" value="ECO:0007669"/>
    <property type="project" value="UniProtKB-SubCell"/>
</dbReference>
<evidence type="ECO:0000256" key="4">
    <source>
        <dbReference type="ARBA" id="ARBA00023242"/>
    </source>
</evidence>
<comment type="caution">
    <text evidence="7">The sequence shown here is derived from an EMBL/GenBank/DDBJ whole genome shotgun (WGS) entry which is preliminary data.</text>
</comment>
<dbReference type="CDD" id="cd18919">
    <property type="entry name" value="bHLH_AtBPE_like"/>
    <property type="match status" value="1"/>
</dbReference>
<sequence>MERDKIWNSLQFGMEIQGNELNGTSEQLPNCYFNANWDNSLDQSDPFESALSSMVSSPATSNLGLKPKNGDQQNIVLRELIGRLGSICNSGDLYNNTNNSTNTSCYNTPLNSPPRLNLSVMDHQITSVNLSNQLPFSPDPGFAQRAAKFSCFGNGIAGKLPQVGGSQLGIQENKNGFLNEGVQGKLKMVSRSSSSEKVEVGGDSMEESSVSEQIPGGENGVKGQKDSNGKKRKATPRGKAKETVPGPSSKEAKAADENDESKSKRSKADEGNQKQNKDSSKPPEPPKDYIHVRARRGQATDSHSLAERVRREKISERMKFLQDLVPGCNKVTGKAVMLDEIINYVQSLQQQVEFLSMKLSTVNPRLDFNMEDILSKDIFQSCGSLPQNMYPVDASAQTFPYALQSQQGSNLHSYMMPNGTKSQSLMNSLTATIRRNPGMQHPPTDGYNTGVASQIPSYWDDDLQNVVQMGFGQNQQQNFHALSNAASDATNHMKVEP</sequence>
<dbReference type="Proteomes" id="UP001237642">
    <property type="component" value="Unassembled WGS sequence"/>
</dbReference>
<evidence type="ECO:0000259" key="6">
    <source>
        <dbReference type="PROSITE" id="PS50888"/>
    </source>
</evidence>
<reference evidence="7" key="2">
    <citation type="submission" date="2023-05" db="EMBL/GenBank/DDBJ databases">
        <authorList>
            <person name="Schelkunov M.I."/>
        </authorList>
    </citation>
    <scope>NUCLEOTIDE SEQUENCE</scope>
    <source>
        <strain evidence="7">Hsosn_3</strain>
        <tissue evidence="7">Leaf</tissue>
    </source>
</reference>
<dbReference type="SUPFAM" id="SSF47459">
    <property type="entry name" value="HLH, helix-loop-helix DNA-binding domain"/>
    <property type="match status" value="1"/>
</dbReference>
<evidence type="ECO:0000256" key="2">
    <source>
        <dbReference type="ARBA" id="ARBA00023015"/>
    </source>
</evidence>
<comment type="subcellular location">
    <subcellularLocation>
        <location evidence="1">Nucleus</location>
    </subcellularLocation>
</comment>
<evidence type="ECO:0000256" key="1">
    <source>
        <dbReference type="ARBA" id="ARBA00004123"/>
    </source>
</evidence>
<proteinExistence type="predicted"/>
<dbReference type="GO" id="GO:0003700">
    <property type="term" value="F:DNA-binding transcription factor activity"/>
    <property type="evidence" value="ECO:0007669"/>
    <property type="project" value="TreeGrafter"/>
</dbReference>
<dbReference type="InterPro" id="IPR024097">
    <property type="entry name" value="bHLH_ZIP_TF"/>
</dbReference>
<dbReference type="InterPro" id="IPR011598">
    <property type="entry name" value="bHLH_dom"/>
</dbReference>
<feature type="region of interest" description="Disordered" evidence="5">
    <location>
        <begin position="187"/>
        <end position="305"/>
    </location>
</feature>
<keyword evidence="4" id="KW-0539">Nucleus</keyword>
<feature type="domain" description="BHLH" evidence="6">
    <location>
        <begin position="298"/>
        <end position="348"/>
    </location>
</feature>
<evidence type="ECO:0000256" key="5">
    <source>
        <dbReference type="SAM" id="MobiDB-lite"/>
    </source>
</evidence>
<keyword evidence="3" id="KW-0804">Transcription</keyword>
<name>A0AAD8IRY3_9APIA</name>
<dbReference type="FunFam" id="4.10.280.10:FF:000002">
    <property type="entry name" value="Basic helix-loop-helix transcription factor"/>
    <property type="match status" value="1"/>
</dbReference>
<organism evidence="7 8">
    <name type="scientific">Heracleum sosnowskyi</name>
    <dbReference type="NCBI Taxonomy" id="360622"/>
    <lineage>
        <taxon>Eukaryota</taxon>
        <taxon>Viridiplantae</taxon>
        <taxon>Streptophyta</taxon>
        <taxon>Embryophyta</taxon>
        <taxon>Tracheophyta</taxon>
        <taxon>Spermatophyta</taxon>
        <taxon>Magnoliopsida</taxon>
        <taxon>eudicotyledons</taxon>
        <taxon>Gunneridae</taxon>
        <taxon>Pentapetalae</taxon>
        <taxon>asterids</taxon>
        <taxon>campanulids</taxon>
        <taxon>Apiales</taxon>
        <taxon>Apiaceae</taxon>
        <taxon>Apioideae</taxon>
        <taxon>apioid superclade</taxon>
        <taxon>Tordylieae</taxon>
        <taxon>Tordyliinae</taxon>
        <taxon>Heracleum</taxon>
    </lineage>
</organism>
<dbReference type="PANTHER" id="PTHR12565:SF450">
    <property type="entry name" value="TRANSCRIPTION FACTOR BHLH63-LIKE"/>
    <property type="match status" value="1"/>
</dbReference>
<dbReference type="SMART" id="SM00353">
    <property type="entry name" value="HLH"/>
    <property type="match status" value="1"/>
</dbReference>
<keyword evidence="8" id="KW-1185">Reference proteome</keyword>
<dbReference type="GO" id="GO:0046983">
    <property type="term" value="F:protein dimerization activity"/>
    <property type="evidence" value="ECO:0007669"/>
    <property type="project" value="InterPro"/>
</dbReference>
<gene>
    <name evidence="7" type="ORF">POM88_017994</name>
</gene>
<dbReference type="InterPro" id="IPR036638">
    <property type="entry name" value="HLH_DNA-bd_sf"/>
</dbReference>
<dbReference type="EMBL" id="JAUIZM010000004">
    <property type="protein sequence ID" value="KAK1389816.1"/>
    <property type="molecule type" value="Genomic_DNA"/>
</dbReference>
<evidence type="ECO:0000313" key="7">
    <source>
        <dbReference type="EMBL" id="KAK1389816.1"/>
    </source>
</evidence>
<keyword evidence="2" id="KW-0805">Transcription regulation</keyword>
<protein>
    <submittedName>
        <fullName evidence="7">Transcription factor bHLH77</fullName>
    </submittedName>
</protein>
<feature type="compositionally biased region" description="Basic and acidic residues" evidence="5">
    <location>
        <begin position="250"/>
        <end position="291"/>
    </location>
</feature>
<dbReference type="PROSITE" id="PS50888">
    <property type="entry name" value="BHLH"/>
    <property type="match status" value="1"/>
</dbReference>
<evidence type="ECO:0000313" key="8">
    <source>
        <dbReference type="Proteomes" id="UP001237642"/>
    </source>
</evidence>
<evidence type="ECO:0000256" key="3">
    <source>
        <dbReference type="ARBA" id="ARBA00023163"/>
    </source>
</evidence>